<dbReference type="AlphaFoldDB" id="A0A6N2YVJ3"/>
<dbReference type="PANTHER" id="PTHR43386:SF1">
    <property type="entry name" value="D,D-DIPEPTIDE TRANSPORT SYSTEM PERMEASE PROTEIN DDPC-RELATED"/>
    <property type="match status" value="1"/>
</dbReference>
<dbReference type="Pfam" id="PF12911">
    <property type="entry name" value="OppC_N"/>
    <property type="match status" value="1"/>
</dbReference>
<keyword evidence="4" id="KW-0533">Nickel</keyword>
<dbReference type="InterPro" id="IPR000515">
    <property type="entry name" value="MetI-like"/>
</dbReference>
<accession>A0A6N2YVJ3</accession>
<evidence type="ECO:0000256" key="5">
    <source>
        <dbReference type="ARBA" id="ARBA00022692"/>
    </source>
</evidence>
<evidence type="ECO:0000256" key="2">
    <source>
        <dbReference type="ARBA" id="ARBA00022448"/>
    </source>
</evidence>
<dbReference type="InterPro" id="IPR053523">
    <property type="entry name" value="Oligopeptide_permease_AppC"/>
</dbReference>
<evidence type="ECO:0000259" key="10">
    <source>
        <dbReference type="PROSITE" id="PS50928"/>
    </source>
</evidence>
<evidence type="ECO:0000256" key="8">
    <source>
        <dbReference type="ARBA" id="ARBA00023136"/>
    </source>
</evidence>
<keyword evidence="3" id="KW-1003">Cell membrane</keyword>
<reference evidence="11" key="1">
    <citation type="submission" date="2019-11" db="EMBL/GenBank/DDBJ databases">
        <authorList>
            <person name="Feng L."/>
        </authorList>
    </citation>
    <scope>NUCLEOTIDE SEQUENCE</scope>
    <source>
        <strain evidence="11">SsimulansLFYP27</strain>
    </source>
</reference>
<organism evidence="11">
    <name type="scientific">Staphylococcus simulans</name>
    <dbReference type="NCBI Taxonomy" id="1286"/>
    <lineage>
        <taxon>Bacteria</taxon>
        <taxon>Bacillati</taxon>
        <taxon>Bacillota</taxon>
        <taxon>Bacilli</taxon>
        <taxon>Bacillales</taxon>
        <taxon>Staphylococcaceae</taxon>
        <taxon>Staphylococcus</taxon>
    </lineage>
</organism>
<dbReference type="InterPro" id="IPR050366">
    <property type="entry name" value="BP-dependent_transpt_permease"/>
</dbReference>
<comment type="similarity">
    <text evidence="9">Belongs to the binding-protein-dependent transport system permease family.</text>
</comment>
<feature type="transmembrane region" description="Helical" evidence="9">
    <location>
        <begin position="266"/>
        <end position="286"/>
    </location>
</feature>
<dbReference type="PANTHER" id="PTHR43386">
    <property type="entry name" value="OLIGOPEPTIDE TRANSPORT SYSTEM PERMEASE PROTEIN APPC"/>
    <property type="match status" value="1"/>
</dbReference>
<evidence type="ECO:0000256" key="1">
    <source>
        <dbReference type="ARBA" id="ARBA00004651"/>
    </source>
</evidence>
<feature type="domain" description="ABC transmembrane type-1" evidence="10">
    <location>
        <begin position="88"/>
        <end position="286"/>
    </location>
</feature>
<feature type="transmembrane region" description="Helical" evidence="9">
    <location>
        <begin position="155"/>
        <end position="176"/>
    </location>
</feature>
<keyword evidence="5 9" id="KW-0812">Transmembrane</keyword>
<keyword evidence="2 9" id="KW-0813">Transport</keyword>
<keyword evidence="6 9" id="KW-1133">Transmembrane helix</keyword>
<evidence type="ECO:0000256" key="9">
    <source>
        <dbReference type="RuleBase" id="RU363032"/>
    </source>
</evidence>
<dbReference type="InterPro" id="IPR025966">
    <property type="entry name" value="OppC_N"/>
</dbReference>
<dbReference type="GO" id="GO:0055085">
    <property type="term" value="P:transmembrane transport"/>
    <property type="evidence" value="ECO:0007669"/>
    <property type="project" value="InterPro"/>
</dbReference>
<dbReference type="EMBL" id="CACRUO010000009">
    <property type="protein sequence ID" value="VYT69610.1"/>
    <property type="molecule type" value="Genomic_DNA"/>
</dbReference>
<proteinExistence type="inferred from homology"/>
<dbReference type="GO" id="GO:0015675">
    <property type="term" value="P:nickel cation transport"/>
    <property type="evidence" value="ECO:0007669"/>
    <property type="project" value="UniProtKB-KW"/>
</dbReference>
<name>A0A6N2YVJ3_STASI</name>
<dbReference type="RefSeq" id="WP_156666416.1">
    <property type="nucleotide sequence ID" value="NZ_CACRUO010000009.1"/>
</dbReference>
<evidence type="ECO:0000256" key="6">
    <source>
        <dbReference type="ARBA" id="ARBA00022989"/>
    </source>
</evidence>
<keyword evidence="8 9" id="KW-0472">Membrane</keyword>
<evidence type="ECO:0000256" key="4">
    <source>
        <dbReference type="ARBA" id="ARBA00022596"/>
    </source>
</evidence>
<feature type="transmembrane region" description="Helical" evidence="9">
    <location>
        <begin position="92"/>
        <end position="116"/>
    </location>
</feature>
<sequence>MSKKSKKKHESYSPLRTAMIHFTHNKLAMTALITLIAIFVISMLSPLLAPYDPNLQNLVYIKGDMSPEHWLGTDAGGRDILSRLLYSGRVSMVFGIVTTAGILIIGLIVGMISGYYGGKVDTILMRFTEFVMLFPFIPFAIVLNATFSDKIKNPYGSAFILAAVIITLSWVGIARLTRGKVMQEKENEYFLAAVSIGTPVYKIMLKHLLPNILSVIIVQATLLFAVQIVAEAGLSFLGFGIAKTTPTWGNMLSDAQEADVLSSKPWIWMPSAMIITITILCINFVGEGLKDALNPKSKH</sequence>
<feature type="transmembrane region" description="Helical" evidence="9">
    <location>
        <begin position="208"/>
        <end position="230"/>
    </location>
</feature>
<dbReference type="InterPro" id="IPR035906">
    <property type="entry name" value="MetI-like_sf"/>
</dbReference>
<comment type="subcellular location">
    <subcellularLocation>
        <location evidence="1 9">Cell membrane</location>
        <topology evidence="1 9">Multi-pass membrane protein</topology>
    </subcellularLocation>
</comment>
<keyword evidence="7" id="KW-0921">Nickel transport</keyword>
<dbReference type="Gene3D" id="1.10.3720.10">
    <property type="entry name" value="MetI-like"/>
    <property type="match status" value="1"/>
</dbReference>
<evidence type="ECO:0000313" key="11">
    <source>
        <dbReference type="EMBL" id="VYT69610.1"/>
    </source>
</evidence>
<evidence type="ECO:0000256" key="3">
    <source>
        <dbReference type="ARBA" id="ARBA00022475"/>
    </source>
</evidence>
<feature type="transmembrane region" description="Helical" evidence="9">
    <location>
        <begin position="27"/>
        <end position="49"/>
    </location>
</feature>
<protein>
    <submittedName>
        <fullName evidence="11">Dipeptide transport system permease protein DppC</fullName>
    </submittedName>
</protein>
<evidence type="ECO:0000256" key="7">
    <source>
        <dbReference type="ARBA" id="ARBA00023112"/>
    </source>
</evidence>
<gene>
    <name evidence="11" type="primary">dppC</name>
    <name evidence="11" type="ORF">SSLFYP27_00459</name>
</gene>
<dbReference type="SUPFAM" id="SSF161098">
    <property type="entry name" value="MetI-like"/>
    <property type="match status" value="1"/>
</dbReference>
<dbReference type="NCBIfam" id="NF045476">
    <property type="entry name" value="Opp4C"/>
    <property type="match status" value="1"/>
</dbReference>
<dbReference type="PROSITE" id="PS50928">
    <property type="entry name" value="ABC_TM1"/>
    <property type="match status" value="1"/>
</dbReference>
<dbReference type="CDD" id="cd06261">
    <property type="entry name" value="TM_PBP2"/>
    <property type="match status" value="1"/>
</dbReference>
<dbReference type="Pfam" id="PF00528">
    <property type="entry name" value="BPD_transp_1"/>
    <property type="match status" value="1"/>
</dbReference>
<keyword evidence="7" id="KW-0406">Ion transport</keyword>
<feature type="transmembrane region" description="Helical" evidence="9">
    <location>
        <begin position="123"/>
        <end position="143"/>
    </location>
</feature>
<dbReference type="GO" id="GO:0005886">
    <property type="term" value="C:plasma membrane"/>
    <property type="evidence" value="ECO:0007669"/>
    <property type="project" value="UniProtKB-SubCell"/>
</dbReference>